<dbReference type="InParanoid" id="A0A0C2WD30"/>
<sequence>MVRILSGVREHHSEWLIPGTVVLSIYLVIDMAENSRPPTPGSSGFVLFAAQIKLDKRLMVTYNCP</sequence>
<name>A0A0C2WD30_AMAMK</name>
<dbReference type="EMBL" id="KN818319">
    <property type="protein sequence ID" value="KIL59247.1"/>
    <property type="molecule type" value="Genomic_DNA"/>
</dbReference>
<evidence type="ECO:0000313" key="1">
    <source>
        <dbReference type="EMBL" id="KIL59247.1"/>
    </source>
</evidence>
<accession>A0A0C2WD30</accession>
<dbReference type="HOGENOM" id="CLU_2849239_0_0_1"/>
<evidence type="ECO:0000313" key="2">
    <source>
        <dbReference type="Proteomes" id="UP000054549"/>
    </source>
</evidence>
<dbReference type="Proteomes" id="UP000054549">
    <property type="component" value="Unassembled WGS sequence"/>
</dbReference>
<proteinExistence type="predicted"/>
<gene>
    <name evidence="1" type="ORF">M378DRAFT_169510</name>
</gene>
<protein>
    <submittedName>
        <fullName evidence="1">Uncharacterized protein</fullName>
    </submittedName>
</protein>
<organism evidence="1 2">
    <name type="scientific">Amanita muscaria (strain Koide BX008)</name>
    <dbReference type="NCBI Taxonomy" id="946122"/>
    <lineage>
        <taxon>Eukaryota</taxon>
        <taxon>Fungi</taxon>
        <taxon>Dikarya</taxon>
        <taxon>Basidiomycota</taxon>
        <taxon>Agaricomycotina</taxon>
        <taxon>Agaricomycetes</taxon>
        <taxon>Agaricomycetidae</taxon>
        <taxon>Agaricales</taxon>
        <taxon>Pluteineae</taxon>
        <taxon>Amanitaceae</taxon>
        <taxon>Amanita</taxon>
    </lineage>
</organism>
<reference evidence="1 2" key="1">
    <citation type="submission" date="2014-04" db="EMBL/GenBank/DDBJ databases">
        <title>Evolutionary Origins and Diversification of the Mycorrhizal Mutualists.</title>
        <authorList>
            <consortium name="DOE Joint Genome Institute"/>
            <consortium name="Mycorrhizal Genomics Consortium"/>
            <person name="Kohler A."/>
            <person name="Kuo A."/>
            <person name="Nagy L.G."/>
            <person name="Floudas D."/>
            <person name="Copeland A."/>
            <person name="Barry K.W."/>
            <person name="Cichocki N."/>
            <person name="Veneault-Fourrey C."/>
            <person name="LaButti K."/>
            <person name="Lindquist E.A."/>
            <person name="Lipzen A."/>
            <person name="Lundell T."/>
            <person name="Morin E."/>
            <person name="Murat C."/>
            <person name="Riley R."/>
            <person name="Ohm R."/>
            <person name="Sun H."/>
            <person name="Tunlid A."/>
            <person name="Henrissat B."/>
            <person name="Grigoriev I.V."/>
            <person name="Hibbett D.S."/>
            <person name="Martin F."/>
        </authorList>
    </citation>
    <scope>NUCLEOTIDE SEQUENCE [LARGE SCALE GENOMIC DNA]</scope>
    <source>
        <strain evidence="1 2">Koide BX008</strain>
    </source>
</reference>
<keyword evidence="2" id="KW-1185">Reference proteome</keyword>
<dbReference type="AlphaFoldDB" id="A0A0C2WD30"/>